<evidence type="ECO:0000256" key="3">
    <source>
        <dbReference type="SAM" id="Coils"/>
    </source>
</evidence>
<dbReference type="Gene3D" id="2.40.50.100">
    <property type="match status" value="1"/>
</dbReference>
<keyword evidence="4" id="KW-0812">Transmembrane</keyword>
<dbReference type="PRINTS" id="PR01490">
    <property type="entry name" value="RTXTOXIND"/>
</dbReference>
<proteinExistence type="predicted"/>
<gene>
    <name evidence="6" type="ORF">ENS59_01490</name>
</gene>
<dbReference type="EMBL" id="DSVL01000045">
    <property type="protein sequence ID" value="HFH28177.1"/>
    <property type="molecule type" value="Genomic_DNA"/>
</dbReference>
<feature type="domain" description="YknX-like C-terminal permuted SH3-like" evidence="5">
    <location>
        <begin position="378"/>
        <end position="432"/>
    </location>
</feature>
<reference evidence="6" key="1">
    <citation type="journal article" date="2020" name="mSystems">
        <title>Genome- and Community-Level Interaction Insights into Carbon Utilization and Element Cycling Functions of Hydrothermarchaeota in Hydrothermal Sediment.</title>
        <authorList>
            <person name="Zhou Z."/>
            <person name="Liu Y."/>
            <person name="Xu W."/>
            <person name="Pan J."/>
            <person name="Luo Z.H."/>
            <person name="Li M."/>
        </authorList>
    </citation>
    <scope>NUCLEOTIDE SEQUENCE [LARGE SCALE GENOMIC DNA]</scope>
    <source>
        <strain evidence="6">SpSt-503</strain>
    </source>
</reference>
<dbReference type="InterPro" id="IPR011053">
    <property type="entry name" value="Single_hybrid_motif"/>
</dbReference>
<dbReference type="PANTHER" id="PTHR32347">
    <property type="entry name" value="EFFLUX SYSTEM COMPONENT YKNX-RELATED"/>
    <property type="match status" value="1"/>
</dbReference>
<evidence type="ECO:0000313" key="6">
    <source>
        <dbReference type="EMBL" id="HFH28177.1"/>
    </source>
</evidence>
<evidence type="ECO:0000259" key="5">
    <source>
        <dbReference type="Pfam" id="PF25989"/>
    </source>
</evidence>
<dbReference type="InterPro" id="IPR058637">
    <property type="entry name" value="YknX-like_C"/>
</dbReference>
<feature type="transmembrane region" description="Helical" evidence="4">
    <location>
        <begin position="38"/>
        <end position="61"/>
    </location>
</feature>
<dbReference type="InterPro" id="IPR050465">
    <property type="entry name" value="UPF0194_transport"/>
</dbReference>
<dbReference type="GO" id="GO:0030313">
    <property type="term" value="C:cell envelope"/>
    <property type="evidence" value="ECO:0007669"/>
    <property type="project" value="UniProtKB-SubCell"/>
</dbReference>
<dbReference type="Gene3D" id="2.40.420.20">
    <property type="match status" value="1"/>
</dbReference>
<evidence type="ECO:0000256" key="1">
    <source>
        <dbReference type="ARBA" id="ARBA00004196"/>
    </source>
</evidence>
<feature type="coiled-coil region" evidence="3">
    <location>
        <begin position="133"/>
        <end position="255"/>
    </location>
</feature>
<accession>A0A7C3E3A6</accession>
<dbReference type="Gene3D" id="2.40.30.170">
    <property type="match status" value="1"/>
</dbReference>
<dbReference type="Pfam" id="PF25989">
    <property type="entry name" value="YknX_C"/>
    <property type="match status" value="1"/>
</dbReference>
<name>A0A7C3E3A6_9SPIR</name>
<comment type="subcellular location">
    <subcellularLocation>
        <location evidence="1">Cell envelope</location>
    </subcellularLocation>
</comment>
<evidence type="ECO:0000256" key="4">
    <source>
        <dbReference type="SAM" id="Phobius"/>
    </source>
</evidence>
<dbReference type="SUPFAM" id="SSF51230">
    <property type="entry name" value="Single hybrid motif"/>
    <property type="match status" value="1"/>
</dbReference>
<sequence>MQIQYLYYSKEKNGMPNTSPIFQDGSGQYPGQGRKKPVTWIIILGAILILGIAGLGISSLISAKPQNGGTVVRAPSIAVVAKKTIRDIVSVSGVLELTKKEIISSPGDGIVDQVYVQEGDQVRAGQALLQIGTSDLESQLESKLLSLEKLNRQIEQATVTQEFSRKQRSIEIAAAKRSLEDAQRELDKVKALKDKNLASDQDLLSAQQKLLNAQDALDKAQISQDQAEASYQLEMKNSLADRSILEKDIADLKAKIAAYRVCTSRGGTVYSLSVAVGGTVSNYKELAVVANPADSRAALDVPETRIGSITKGLPVTVYVGETAYPATVETIAPSATSSSSSSGSVVRVTALFKTKPERPTIGASVSGEIVAGTIPDALVLPRGPYLSSGNYSTVYVVSNGVAKKVTVKFGVADGSYIQVVSGLNEGDRVIISDYRDFIHLDSFPVEEGSK</sequence>
<evidence type="ECO:0000256" key="2">
    <source>
        <dbReference type="ARBA" id="ARBA00023054"/>
    </source>
</evidence>
<organism evidence="6">
    <name type="scientific">Gracilinema caldarium</name>
    <dbReference type="NCBI Taxonomy" id="215591"/>
    <lineage>
        <taxon>Bacteria</taxon>
        <taxon>Pseudomonadati</taxon>
        <taxon>Spirochaetota</taxon>
        <taxon>Spirochaetia</taxon>
        <taxon>Spirochaetales</taxon>
        <taxon>Breznakiellaceae</taxon>
        <taxon>Gracilinema</taxon>
    </lineage>
</organism>
<dbReference type="AlphaFoldDB" id="A0A7C3E3A6"/>
<protein>
    <submittedName>
        <fullName evidence="6">HlyD family efflux transporter periplasmic adaptor subunit</fullName>
    </submittedName>
</protein>
<keyword evidence="4" id="KW-1133">Transmembrane helix</keyword>
<comment type="caution">
    <text evidence="6">The sequence shown here is derived from an EMBL/GenBank/DDBJ whole genome shotgun (WGS) entry which is preliminary data.</text>
</comment>
<keyword evidence="2 3" id="KW-0175">Coiled coil</keyword>
<keyword evidence="4" id="KW-0472">Membrane</keyword>